<accession>A0ACC4C1G8</accession>
<name>A0ACC4C1G8_POPAL</name>
<sequence>MGCPFWRIIAIVRALSINKMRDGGGPELLAGLPYSSERFDTMSRRATSSHCSPARHTAMQCSNIQSCLDSQEKEYRHGGLMIGTCFRIACYHAWCFMRNGIRELGKLV</sequence>
<keyword evidence="2" id="KW-1185">Reference proteome</keyword>
<organism evidence="1 2">
    <name type="scientific">Populus alba</name>
    <name type="common">White poplar</name>
    <dbReference type="NCBI Taxonomy" id="43335"/>
    <lineage>
        <taxon>Eukaryota</taxon>
        <taxon>Viridiplantae</taxon>
        <taxon>Streptophyta</taxon>
        <taxon>Embryophyta</taxon>
        <taxon>Tracheophyta</taxon>
        <taxon>Spermatophyta</taxon>
        <taxon>Magnoliopsida</taxon>
        <taxon>eudicotyledons</taxon>
        <taxon>Gunneridae</taxon>
        <taxon>Pentapetalae</taxon>
        <taxon>rosids</taxon>
        <taxon>fabids</taxon>
        <taxon>Malpighiales</taxon>
        <taxon>Salicaceae</taxon>
        <taxon>Saliceae</taxon>
        <taxon>Populus</taxon>
    </lineage>
</organism>
<evidence type="ECO:0000313" key="1">
    <source>
        <dbReference type="EMBL" id="KAL3584259.1"/>
    </source>
</evidence>
<evidence type="ECO:0000313" key="2">
    <source>
        <dbReference type="Proteomes" id="UP000309997"/>
    </source>
</evidence>
<comment type="caution">
    <text evidence="1">The sequence shown here is derived from an EMBL/GenBank/DDBJ whole genome shotgun (WGS) entry which is preliminary data.</text>
</comment>
<dbReference type="EMBL" id="RCHU02000007">
    <property type="protein sequence ID" value="KAL3584259.1"/>
    <property type="molecule type" value="Genomic_DNA"/>
</dbReference>
<reference evidence="1 2" key="1">
    <citation type="journal article" date="2024" name="Plant Biotechnol. J.">
        <title>Genome and CRISPR/Cas9 system of a widespread forest tree (Populus alba) in the world.</title>
        <authorList>
            <person name="Liu Y.J."/>
            <person name="Jiang P.F."/>
            <person name="Han X.M."/>
            <person name="Li X.Y."/>
            <person name="Wang H.M."/>
            <person name="Wang Y.J."/>
            <person name="Wang X.X."/>
            <person name="Zeng Q.Y."/>
        </authorList>
    </citation>
    <scope>NUCLEOTIDE SEQUENCE [LARGE SCALE GENOMIC DNA]</scope>
    <source>
        <strain evidence="2">cv. PAL-ZL1</strain>
    </source>
</reference>
<protein>
    <submittedName>
        <fullName evidence="1">Uncharacterized protein</fullName>
    </submittedName>
</protein>
<gene>
    <name evidence="1" type="ORF">D5086_015320</name>
</gene>
<proteinExistence type="predicted"/>
<dbReference type="Proteomes" id="UP000309997">
    <property type="component" value="Unassembled WGS sequence"/>
</dbReference>